<keyword evidence="11" id="KW-0779">Telomere</keyword>
<gene>
    <name evidence="19" type="primary">dclre1b</name>
</gene>
<feature type="domain" description="Metallo-beta-lactamase" evidence="18">
    <location>
        <begin position="2"/>
        <end position="175"/>
    </location>
</feature>
<name>A0A3B5K3L8_TAKRU</name>
<dbReference type="GO" id="GO:0005634">
    <property type="term" value="C:nucleus"/>
    <property type="evidence" value="ECO:0007669"/>
    <property type="project" value="UniProtKB-SubCell"/>
</dbReference>
<reference evidence="19" key="2">
    <citation type="submission" date="2025-08" db="UniProtKB">
        <authorList>
            <consortium name="Ensembl"/>
        </authorList>
    </citation>
    <scope>IDENTIFICATION</scope>
</reference>
<evidence type="ECO:0000256" key="6">
    <source>
        <dbReference type="ARBA" id="ARBA00022454"/>
    </source>
</evidence>
<dbReference type="FunCoup" id="A0A3B5K3L8">
    <property type="interactions" value="54"/>
</dbReference>
<dbReference type="InParanoid" id="A0A3B5K3L8"/>
<evidence type="ECO:0000256" key="11">
    <source>
        <dbReference type="ARBA" id="ARBA00022895"/>
    </source>
</evidence>
<sequence>MSVNGKVIPRTPLAVDFWYVRKCPETRLFFLSHMHSDHTQGLTSTWSHRPIYCSPTTATLLRLRLKVKEQWIHPLELDEPYMLPLDDIGKETMTVTLIDANHCPGSVMFLFQGYFGSILYTGDFRYTPSMLREPCLRTNITIDVLYLDNTNCDPNRTIPTRQRATQQIKEIIRGHPTHCVVIGLYALGKETLLVDLAMEFKTWIEVSEGRMETLKALGLPNVFTTEPGAGRIRVVEQSEIRAARFHQWNTEEPTLAILPTSRPLVSFHPNIYVVPYSDHSSYQELEDFVSALQPTAVVPIVGNHIPGSLSALVPTKKRRAVSVPESVQQYMLRESGSSTCTHQARIRHIDPVTPRGVIFESPAKESVSSCEEASKAASMEPEVSDEEMDTESNETVSTCILIDQSMDLVPESRRQQAGDTWNLSIVKTVSAIVEESVPLGELTQSNFIPAQVVTNADAGFKPPGNTRHFQTDVNPAIKDTTVYHRSRQSRRGNAQNDPSLSGGDGTSQQSGCRIDGDDDIVSNDNNISQHNGRHRNNRGAANESWNSERSLRVLRQEYVEEIENSILNDLPFAEEDLKPCSFLQLHLVQRVSP</sequence>
<dbReference type="InterPro" id="IPR001279">
    <property type="entry name" value="Metallo-B-lactamas"/>
</dbReference>
<dbReference type="Proteomes" id="UP000005226">
    <property type="component" value="Chromosome 3"/>
</dbReference>
<dbReference type="InterPro" id="IPR036866">
    <property type="entry name" value="RibonucZ/Hydroxyglut_hydro"/>
</dbReference>
<dbReference type="FunFam" id="3.40.50.12650:FF:000003">
    <property type="entry name" value="DNA cross-link repair 1B"/>
    <property type="match status" value="1"/>
</dbReference>
<keyword evidence="9" id="KW-0378">Hydrolase</keyword>
<dbReference type="SMART" id="SM00849">
    <property type="entry name" value="Lactamase_B"/>
    <property type="match status" value="1"/>
</dbReference>
<evidence type="ECO:0000256" key="17">
    <source>
        <dbReference type="SAM" id="MobiDB-lite"/>
    </source>
</evidence>
<dbReference type="SUPFAM" id="SSF56281">
    <property type="entry name" value="Metallo-hydrolase/oxidoreductase"/>
    <property type="match status" value="1"/>
</dbReference>
<evidence type="ECO:0000256" key="3">
    <source>
        <dbReference type="ARBA" id="ARBA00004574"/>
    </source>
</evidence>
<dbReference type="Pfam" id="PF12706">
    <property type="entry name" value="Lactamase_B_2"/>
    <property type="match status" value="1"/>
</dbReference>
<dbReference type="CDD" id="cd16273">
    <property type="entry name" value="SNM1A-1C-like_MBL-fold"/>
    <property type="match status" value="1"/>
</dbReference>
<organism evidence="19 20">
    <name type="scientific">Takifugu rubripes</name>
    <name type="common">Japanese pufferfish</name>
    <name type="synonym">Fugu rubripes</name>
    <dbReference type="NCBI Taxonomy" id="31033"/>
    <lineage>
        <taxon>Eukaryota</taxon>
        <taxon>Metazoa</taxon>
        <taxon>Chordata</taxon>
        <taxon>Craniata</taxon>
        <taxon>Vertebrata</taxon>
        <taxon>Euteleostomi</taxon>
        <taxon>Actinopterygii</taxon>
        <taxon>Neopterygii</taxon>
        <taxon>Teleostei</taxon>
        <taxon>Neoteleostei</taxon>
        <taxon>Acanthomorphata</taxon>
        <taxon>Eupercaria</taxon>
        <taxon>Tetraodontiformes</taxon>
        <taxon>Tetradontoidea</taxon>
        <taxon>Tetraodontidae</taxon>
        <taxon>Takifugu</taxon>
    </lineage>
</organism>
<dbReference type="OMA" id="QWNKEQP"/>
<dbReference type="GO" id="GO:0000781">
    <property type="term" value="C:chromosome, telomeric region"/>
    <property type="evidence" value="ECO:0007669"/>
    <property type="project" value="UniProtKB-SubCell"/>
</dbReference>
<reference evidence="19 20" key="1">
    <citation type="journal article" date="2011" name="Genome Biol. Evol.">
        <title>Integration of the genetic map and genome assembly of fugu facilitates insights into distinct features of genome evolution in teleosts and mammals.</title>
        <authorList>
            <person name="Kai W."/>
            <person name="Kikuchi K."/>
            <person name="Tohari S."/>
            <person name="Chew A.K."/>
            <person name="Tay A."/>
            <person name="Fujiwara A."/>
            <person name="Hosoya S."/>
            <person name="Suetake H."/>
            <person name="Naruse K."/>
            <person name="Brenner S."/>
            <person name="Suzuki Y."/>
            <person name="Venkatesh B."/>
        </authorList>
    </citation>
    <scope>NUCLEOTIDE SEQUENCE [LARGE SCALE GENOMIC DNA]</scope>
</reference>
<evidence type="ECO:0000256" key="13">
    <source>
        <dbReference type="ARBA" id="ARBA00023242"/>
    </source>
</evidence>
<dbReference type="Gene3D" id="3.60.15.10">
    <property type="entry name" value="Ribonuclease Z/Hydroxyacylglutathione hydrolase-like"/>
    <property type="match status" value="1"/>
</dbReference>
<evidence type="ECO:0000313" key="19">
    <source>
        <dbReference type="Ensembl" id="ENSTRUP00000050001.2"/>
    </source>
</evidence>
<dbReference type="GeneTree" id="ENSGT00940000158175"/>
<evidence type="ECO:0000256" key="14">
    <source>
        <dbReference type="ARBA" id="ARBA00039555"/>
    </source>
</evidence>
<dbReference type="GO" id="GO:0036297">
    <property type="term" value="P:interstrand cross-link repair"/>
    <property type="evidence" value="ECO:0007669"/>
    <property type="project" value="TreeGrafter"/>
</dbReference>
<dbReference type="KEGG" id="tru:101070804"/>
<dbReference type="AlphaFoldDB" id="A0A3B5K3L8"/>
<dbReference type="OrthoDB" id="262529at2759"/>
<dbReference type="STRING" id="31033.ENSTRUP00000050001"/>
<dbReference type="PANTHER" id="PTHR23240">
    <property type="entry name" value="DNA CROSS-LINK REPAIR PROTEIN PSO2/SNM1-RELATED"/>
    <property type="match status" value="1"/>
</dbReference>
<dbReference type="GO" id="GO:0000723">
    <property type="term" value="P:telomere maintenance"/>
    <property type="evidence" value="ECO:0007669"/>
    <property type="project" value="TreeGrafter"/>
</dbReference>
<evidence type="ECO:0000256" key="1">
    <source>
        <dbReference type="ARBA" id="ARBA00001526"/>
    </source>
</evidence>
<dbReference type="GO" id="GO:0003684">
    <property type="term" value="F:damaged DNA binding"/>
    <property type="evidence" value="ECO:0007669"/>
    <property type="project" value="TreeGrafter"/>
</dbReference>
<dbReference type="InterPro" id="IPR011084">
    <property type="entry name" value="DRMBL"/>
</dbReference>
<feature type="region of interest" description="Disordered" evidence="17">
    <location>
        <begin position="483"/>
        <end position="546"/>
    </location>
</feature>
<evidence type="ECO:0000256" key="5">
    <source>
        <dbReference type="ARBA" id="ARBA00012865"/>
    </source>
</evidence>
<keyword evidence="10" id="KW-0269">Exonuclease</keyword>
<keyword evidence="12" id="KW-0234">DNA repair</keyword>
<evidence type="ECO:0000256" key="16">
    <source>
        <dbReference type="ARBA" id="ARBA00042738"/>
    </source>
</evidence>
<evidence type="ECO:0000256" key="2">
    <source>
        <dbReference type="ARBA" id="ARBA00004123"/>
    </source>
</evidence>
<dbReference type="PANTHER" id="PTHR23240:SF26">
    <property type="entry name" value="5' EXONUCLEASE APOLLO"/>
    <property type="match status" value="1"/>
</dbReference>
<evidence type="ECO:0000256" key="10">
    <source>
        <dbReference type="ARBA" id="ARBA00022839"/>
    </source>
</evidence>
<dbReference type="Ensembl" id="ENSTRUT00000049513.2">
    <property type="protein sequence ID" value="ENSTRUP00000050001.2"/>
    <property type="gene ID" value="ENSTRUG00000025152.2"/>
</dbReference>
<dbReference type="Pfam" id="PF07522">
    <property type="entry name" value="DRMBL"/>
    <property type="match status" value="1"/>
</dbReference>
<accession>A0A3B5K3L8</accession>
<evidence type="ECO:0000256" key="12">
    <source>
        <dbReference type="ARBA" id="ARBA00023204"/>
    </source>
</evidence>
<comment type="catalytic activity">
    <reaction evidence="1">
        <text>a beta-lactam + H2O = a substituted beta-amino acid</text>
        <dbReference type="Rhea" id="RHEA:20401"/>
        <dbReference type="ChEBI" id="CHEBI:15377"/>
        <dbReference type="ChEBI" id="CHEBI:35627"/>
        <dbReference type="ChEBI" id="CHEBI:140347"/>
        <dbReference type="EC" id="3.5.2.6"/>
    </reaction>
</comment>
<keyword evidence="6" id="KW-0158">Chromosome</keyword>
<evidence type="ECO:0000256" key="8">
    <source>
        <dbReference type="ARBA" id="ARBA00022763"/>
    </source>
</evidence>
<proteinExistence type="inferred from homology"/>
<dbReference type="GO" id="GO:0008800">
    <property type="term" value="F:beta-lactamase activity"/>
    <property type="evidence" value="ECO:0007669"/>
    <property type="project" value="UniProtKB-EC"/>
</dbReference>
<evidence type="ECO:0000256" key="9">
    <source>
        <dbReference type="ARBA" id="ARBA00022801"/>
    </source>
</evidence>
<comment type="subcellular location">
    <subcellularLocation>
        <location evidence="3">Chromosome</location>
        <location evidence="3">Telomere</location>
    </subcellularLocation>
    <subcellularLocation>
        <location evidence="2">Nucleus</location>
    </subcellularLocation>
</comment>
<feature type="region of interest" description="Disordered" evidence="17">
    <location>
        <begin position="458"/>
        <end position="477"/>
    </location>
</feature>
<dbReference type="GO" id="GO:0035312">
    <property type="term" value="F:5'-3' DNA exonuclease activity"/>
    <property type="evidence" value="ECO:0007669"/>
    <property type="project" value="TreeGrafter"/>
</dbReference>
<feature type="compositionally biased region" description="Acidic residues" evidence="17">
    <location>
        <begin position="382"/>
        <end position="391"/>
    </location>
</feature>
<keyword evidence="13" id="KW-0539">Nucleus</keyword>
<dbReference type="Gene3D" id="3.40.50.12650">
    <property type="match status" value="1"/>
</dbReference>
<comment type="similarity">
    <text evidence="4">Belongs to the DNA repair metallo-beta-lactamase (DRMBL) family.</text>
</comment>
<evidence type="ECO:0000256" key="15">
    <source>
        <dbReference type="ARBA" id="ARBA00041693"/>
    </source>
</evidence>
<feature type="region of interest" description="Disordered" evidence="17">
    <location>
        <begin position="362"/>
        <end position="391"/>
    </location>
</feature>
<dbReference type="EC" id="3.5.2.6" evidence="5"/>
<dbReference type="GO" id="GO:0006303">
    <property type="term" value="P:double-strand break repair via nonhomologous end joining"/>
    <property type="evidence" value="ECO:0007669"/>
    <property type="project" value="TreeGrafter"/>
</dbReference>
<evidence type="ECO:0000256" key="7">
    <source>
        <dbReference type="ARBA" id="ARBA00022722"/>
    </source>
</evidence>
<keyword evidence="7" id="KW-0540">Nuclease</keyword>
<evidence type="ECO:0000259" key="18">
    <source>
        <dbReference type="SMART" id="SM00849"/>
    </source>
</evidence>
<evidence type="ECO:0000256" key="4">
    <source>
        <dbReference type="ARBA" id="ARBA00010304"/>
    </source>
</evidence>
<reference evidence="19" key="3">
    <citation type="submission" date="2025-09" db="UniProtKB">
        <authorList>
            <consortium name="Ensembl"/>
        </authorList>
    </citation>
    <scope>IDENTIFICATION</scope>
</reference>
<dbReference type="CTD" id="64858"/>
<dbReference type="GeneID" id="101070804"/>
<evidence type="ECO:0000313" key="20">
    <source>
        <dbReference type="Proteomes" id="UP000005226"/>
    </source>
</evidence>
<keyword evidence="8" id="KW-0227">DNA damage</keyword>
<protein>
    <recommendedName>
        <fullName evidence="14">5' exonuclease Apollo</fullName>
        <ecNumber evidence="5">3.5.2.6</ecNumber>
    </recommendedName>
    <alternativeName>
        <fullName evidence="15">DNA cross-link repair 1B protein</fullName>
    </alternativeName>
    <alternativeName>
        <fullName evidence="16">SNM1 homolog B</fullName>
    </alternativeName>
</protein>
<dbReference type="RefSeq" id="XP_029689902.1">
    <property type="nucleotide sequence ID" value="XM_029834042.1"/>
</dbReference>
<keyword evidence="20" id="KW-1185">Reference proteome</keyword>
<dbReference type="RefSeq" id="XP_029689903.1">
    <property type="nucleotide sequence ID" value="XM_029834043.1"/>
</dbReference>